<organism evidence="1 2">
    <name type="scientific">Isoptericola peretonis</name>
    <dbReference type="NCBI Taxonomy" id="2918523"/>
    <lineage>
        <taxon>Bacteria</taxon>
        <taxon>Bacillati</taxon>
        <taxon>Actinomycetota</taxon>
        <taxon>Actinomycetes</taxon>
        <taxon>Micrococcales</taxon>
        <taxon>Promicromonosporaceae</taxon>
        <taxon>Isoptericola</taxon>
    </lineage>
</organism>
<keyword evidence="2" id="KW-1185">Reference proteome</keyword>
<evidence type="ECO:0008006" key="3">
    <source>
        <dbReference type="Google" id="ProtNLM"/>
    </source>
</evidence>
<gene>
    <name evidence="1" type="ORF">M1843_15440</name>
</gene>
<dbReference type="RefSeq" id="WP_416344999.1">
    <property type="nucleotide sequence ID" value="NZ_JALQCY010000005.1"/>
</dbReference>
<dbReference type="Proteomes" id="UP001651050">
    <property type="component" value="Unassembled WGS sequence"/>
</dbReference>
<comment type="caution">
    <text evidence="1">The sequence shown here is derived from an EMBL/GenBank/DDBJ whole genome shotgun (WGS) entry which is preliminary data.</text>
</comment>
<name>A0ABT0J6L2_9MICO</name>
<sequence length="63" mass="7088">MSDEKWDDIFRQVRDGDNGPWLCPVCDVDDPTVELGQRFTRGRVVASKLYCMACTAQAEVPVP</sequence>
<reference evidence="1 2" key="1">
    <citation type="submission" date="2022-02" db="EMBL/GenBank/DDBJ databases">
        <title>The car tank lid bacteriome: a reservoir of bacteria with potential in bioremediation of fuel.</title>
        <authorList>
            <person name="Vidal-Verdu A."/>
            <person name="Gomez-Martinez D."/>
            <person name="Latorre-Perez A."/>
            <person name="Pereto J."/>
            <person name="Porcar M."/>
        </authorList>
    </citation>
    <scope>NUCLEOTIDE SEQUENCE [LARGE SCALE GENOMIC DNA]</scope>
    <source>
        <strain evidence="1 2">4D.3</strain>
    </source>
</reference>
<proteinExistence type="predicted"/>
<dbReference type="EMBL" id="JALQCY010000005">
    <property type="protein sequence ID" value="MCK9795143.1"/>
    <property type="molecule type" value="Genomic_DNA"/>
</dbReference>
<evidence type="ECO:0000313" key="1">
    <source>
        <dbReference type="EMBL" id="MCK9795143.1"/>
    </source>
</evidence>
<protein>
    <recommendedName>
        <fullName evidence="3">Small CPxCG-related zinc finger protein</fullName>
    </recommendedName>
</protein>
<accession>A0ABT0J6L2</accession>
<evidence type="ECO:0000313" key="2">
    <source>
        <dbReference type="Proteomes" id="UP001651050"/>
    </source>
</evidence>